<dbReference type="Pfam" id="PF09179">
    <property type="entry name" value="TilS"/>
    <property type="match status" value="1"/>
</dbReference>
<dbReference type="EMBL" id="VOBQ01000016">
    <property type="protein sequence ID" value="TWO69100.1"/>
    <property type="molecule type" value="Genomic_DNA"/>
</dbReference>
<dbReference type="Gene3D" id="3.40.50.620">
    <property type="entry name" value="HUPs"/>
    <property type="match status" value="1"/>
</dbReference>
<evidence type="ECO:0000256" key="6">
    <source>
        <dbReference type="ARBA" id="ARBA00048539"/>
    </source>
</evidence>
<dbReference type="EC" id="6.3.4.19" evidence="7"/>
<dbReference type="NCBIfam" id="TIGR02432">
    <property type="entry name" value="lysidine_TilS_N"/>
    <property type="match status" value="1"/>
</dbReference>
<name>A0A562ZKI8_9BURK</name>
<evidence type="ECO:0000256" key="3">
    <source>
        <dbReference type="ARBA" id="ARBA00022694"/>
    </source>
</evidence>
<dbReference type="InterPro" id="IPR011063">
    <property type="entry name" value="TilS/TtcA_N"/>
</dbReference>
<evidence type="ECO:0000256" key="1">
    <source>
        <dbReference type="ARBA" id="ARBA00022490"/>
    </source>
</evidence>
<dbReference type="GO" id="GO:0005524">
    <property type="term" value="F:ATP binding"/>
    <property type="evidence" value="ECO:0007669"/>
    <property type="project" value="UniProtKB-UniRule"/>
</dbReference>
<evidence type="ECO:0000259" key="8">
    <source>
        <dbReference type="Pfam" id="PF01171"/>
    </source>
</evidence>
<evidence type="ECO:0000256" key="4">
    <source>
        <dbReference type="ARBA" id="ARBA00022741"/>
    </source>
</evidence>
<comment type="catalytic activity">
    <reaction evidence="6 7">
        <text>cytidine(34) in tRNA(Ile2) + L-lysine + ATP = lysidine(34) in tRNA(Ile2) + AMP + diphosphate + H(+)</text>
        <dbReference type="Rhea" id="RHEA:43744"/>
        <dbReference type="Rhea" id="RHEA-COMP:10625"/>
        <dbReference type="Rhea" id="RHEA-COMP:10670"/>
        <dbReference type="ChEBI" id="CHEBI:15378"/>
        <dbReference type="ChEBI" id="CHEBI:30616"/>
        <dbReference type="ChEBI" id="CHEBI:32551"/>
        <dbReference type="ChEBI" id="CHEBI:33019"/>
        <dbReference type="ChEBI" id="CHEBI:82748"/>
        <dbReference type="ChEBI" id="CHEBI:83665"/>
        <dbReference type="ChEBI" id="CHEBI:456215"/>
        <dbReference type="EC" id="6.3.4.19"/>
    </reaction>
</comment>
<gene>
    <name evidence="7 10" type="primary">tilS</name>
    <name evidence="10" type="ORF">FN976_20400</name>
</gene>
<comment type="caution">
    <text evidence="10">The sequence shown here is derived from an EMBL/GenBank/DDBJ whole genome shotgun (WGS) entry which is preliminary data.</text>
</comment>
<dbReference type="Gene3D" id="1.20.59.20">
    <property type="match status" value="1"/>
</dbReference>
<dbReference type="HAMAP" id="MF_01161">
    <property type="entry name" value="tRNA_Ile_lys_synt"/>
    <property type="match status" value="1"/>
</dbReference>
<comment type="similarity">
    <text evidence="7">Belongs to the tRNA(Ile)-lysidine synthase family.</text>
</comment>
<feature type="domain" description="tRNA(Ile)-lysidine/2-thiocytidine synthase N-terminal" evidence="8">
    <location>
        <begin position="37"/>
        <end position="212"/>
    </location>
</feature>
<keyword evidence="3 7" id="KW-0819">tRNA processing</keyword>
<feature type="domain" description="tRNA(Ile)-lysidine synthase substrate-binding" evidence="9">
    <location>
        <begin position="260"/>
        <end position="317"/>
    </location>
</feature>
<organism evidence="10 11">
    <name type="scientific">Caenimonas sedimenti</name>
    <dbReference type="NCBI Taxonomy" id="2596921"/>
    <lineage>
        <taxon>Bacteria</taxon>
        <taxon>Pseudomonadati</taxon>
        <taxon>Pseudomonadota</taxon>
        <taxon>Betaproteobacteria</taxon>
        <taxon>Burkholderiales</taxon>
        <taxon>Comamonadaceae</taxon>
        <taxon>Caenimonas</taxon>
    </lineage>
</organism>
<protein>
    <recommendedName>
        <fullName evidence="7">tRNA(Ile)-lysidine synthase</fullName>
        <ecNumber evidence="7">6.3.4.19</ecNumber>
    </recommendedName>
    <alternativeName>
        <fullName evidence="7">tRNA(Ile)-2-lysyl-cytidine synthase</fullName>
    </alternativeName>
    <alternativeName>
        <fullName evidence="7">tRNA(Ile)-lysidine synthetase</fullName>
    </alternativeName>
</protein>
<comment type="subcellular location">
    <subcellularLocation>
        <location evidence="7">Cytoplasm</location>
    </subcellularLocation>
</comment>
<sequence>MAASATPKPNPADPAANPAVNPAIVALAGLDLPLPLAVAYSGGADSTVLLLAAAQRWPGQVKAIHVHHGLQAAADDFELHCVQACAALGVPLRVIRVDAKHASGESPEDAARRARYTALAGAALEQGAKAVLLGQHADDQVETLLIALSRGAGLPGLAGMAPVFERHGVPFVRPLLAIGADKIRAWVAAQGVRVVHDPTNADTGLTRNRIRHLVLPALERALPQFRDTFSRSARHAAQAQSLLTILAAQDLQAMGGVPLIEPLRAWPRERQGNVLRHWLRTGHGESASAAQLDELLDQVAACATRGHKLHLKVARGYVDREDTRLIYTPT</sequence>
<evidence type="ECO:0000256" key="5">
    <source>
        <dbReference type="ARBA" id="ARBA00022840"/>
    </source>
</evidence>
<comment type="domain">
    <text evidence="7">The N-terminal region contains the highly conserved SGGXDS motif, predicted to be a P-loop motif involved in ATP binding.</text>
</comment>
<dbReference type="CDD" id="cd01992">
    <property type="entry name" value="TilS_N"/>
    <property type="match status" value="1"/>
</dbReference>
<dbReference type="InterPro" id="IPR014729">
    <property type="entry name" value="Rossmann-like_a/b/a_fold"/>
</dbReference>
<proteinExistence type="inferred from homology"/>
<evidence type="ECO:0000256" key="2">
    <source>
        <dbReference type="ARBA" id="ARBA00022598"/>
    </source>
</evidence>
<dbReference type="GO" id="GO:0005737">
    <property type="term" value="C:cytoplasm"/>
    <property type="evidence" value="ECO:0007669"/>
    <property type="project" value="UniProtKB-SubCell"/>
</dbReference>
<dbReference type="InterPro" id="IPR012795">
    <property type="entry name" value="tRNA_Ile_lys_synt_N"/>
</dbReference>
<keyword evidence="4 7" id="KW-0547">Nucleotide-binding</keyword>
<dbReference type="Pfam" id="PF01171">
    <property type="entry name" value="ATP_bind_3"/>
    <property type="match status" value="1"/>
</dbReference>
<dbReference type="GO" id="GO:0032267">
    <property type="term" value="F:tRNA(Ile)-lysidine synthase activity"/>
    <property type="evidence" value="ECO:0007669"/>
    <property type="project" value="UniProtKB-EC"/>
</dbReference>
<dbReference type="AlphaFoldDB" id="A0A562ZKI8"/>
<evidence type="ECO:0000313" key="10">
    <source>
        <dbReference type="EMBL" id="TWO69100.1"/>
    </source>
</evidence>
<reference evidence="10 11" key="1">
    <citation type="submission" date="2019-07" db="EMBL/GenBank/DDBJ databases">
        <title>Caenimonas sedimenti sp. nov., isolated from activated sludge.</title>
        <authorList>
            <person name="Xu J."/>
        </authorList>
    </citation>
    <scope>NUCLEOTIDE SEQUENCE [LARGE SCALE GENOMIC DNA]</scope>
    <source>
        <strain evidence="10 11">HX-9-20</strain>
    </source>
</reference>
<dbReference type="PANTHER" id="PTHR43033:SF1">
    <property type="entry name" value="TRNA(ILE)-LYSIDINE SYNTHASE-RELATED"/>
    <property type="match status" value="1"/>
</dbReference>
<dbReference type="SUPFAM" id="SSF52402">
    <property type="entry name" value="Adenine nucleotide alpha hydrolases-like"/>
    <property type="match status" value="1"/>
</dbReference>
<dbReference type="OrthoDB" id="9807403at2"/>
<dbReference type="Proteomes" id="UP000318199">
    <property type="component" value="Unassembled WGS sequence"/>
</dbReference>
<dbReference type="SUPFAM" id="SSF82829">
    <property type="entry name" value="MesJ substrate recognition domain-like"/>
    <property type="match status" value="1"/>
</dbReference>
<keyword evidence="1 7" id="KW-0963">Cytoplasm</keyword>
<dbReference type="GO" id="GO:0006400">
    <property type="term" value="P:tRNA modification"/>
    <property type="evidence" value="ECO:0007669"/>
    <property type="project" value="UniProtKB-UniRule"/>
</dbReference>
<dbReference type="PANTHER" id="PTHR43033">
    <property type="entry name" value="TRNA(ILE)-LYSIDINE SYNTHASE-RELATED"/>
    <property type="match status" value="1"/>
</dbReference>
<evidence type="ECO:0000256" key="7">
    <source>
        <dbReference type="HAMAP-Rule" id="MF_01161"/>
    </source>
</evidence>
<feature type="binding site" evidence="7">
    <location>
        <begin position="41"/>
        <end position="46"/>
    </location>
    <ligand>
        <name>ATP</name>
        <dbReference type="ChEBI" id="CHEBI:30616"/>
    </ligand>
</feature>
<comment type="function">
    <text evidence="7">Ligates lysine onto the cytidine present at position 34 of the AUA codon-specific tRNA(Ile) that contains the anticodon CAU, in an ATP-dependent manner. Cytidine is converted to lysidine, thus changing the amino acid specificity of the tRNA from methionine to isoleucine.</text>
</comment>
<keyword evidence="11" id="KW-1185">Reference proteome</keyword>
<evidence type="ECO:0000313" key="11">
    <source>
        <dbReference type="Proteomes" id="UP000318199"/>
    </source>
</evidence>
<evidence type="ECO:0000259" key="9">
    <source>
        <dbReference type="Pfam" id="PF09179"/>
    </source>
</evidence>
<dbReference type="RefSeq" id="WP_145894910.1">
    <property type="nucleotide sequence ID" value="NZ_VOBQ01000016.1"/>
</dbReference>
<keyword evidence="2 7" id="KW-0436">Ligase</keyword>
<keyword evidence="5 7" id="KW-0067">ATP-binding</keyword>
<accession>A0A562ZKI8</accession>
<dbReference type="InterPro" id="IPR012094">
    <property type="entry name" value="tRNA_Ile_lys_synt"/>
</dbReference>
<dbReference type="InterPro" id="IPR015262">
    <property type="entry name" value="tRNA_Ile_lys_synt_subst-bd"/>
</dbReference>